<keyword evidence="1" id="KW-0812">Transmembrane</keyword>
<reference evidence="3" key="1">
    <citation type="submission" date="2019-07" db="EMBL/GenBank/DDBJ databases">
        <authorList>
            <person name="Dittberner H."/>
        </authorList>
    </citation>
    <scope>NUCLEOTIDE SEQUENCE [LARGE SCALE GENOMIC DNA]</scope>
</reference>
<dbReference type="GO" id="GO:0005739">
    <property type="term" value="C:mitochondrion"/>
    <property type="evidence" value="ECO:0007669"/>
    <property type="project" value="TreeGrafter"/>
</dbReference>
<gene>
    <name evidence="3" type="ORF">ANE_LOCUS18170</name>
</gene>
<dbReference type="InterPro" id="IPR013650">
    <property type="entry name" value="ATP-grasp_succ-CoA_synth-type"/>
</dbReference>
<dbReference type="SUPFAM" id="SSF56059">
    <property type="entry name" value="Glutathione synthetase ATP-binding domain-like"/>
    <property type="match status" value="1"/>
</dbReference>
<proteinExistence type="predicted"/>
<comment type="caution">
    <text evidence="3">The sequence shown here is derived from an EMBL/GenBank/DDBJ whole genome shotgun (WGS) entry which is preliminary data.</text>
</comment>
<dbReference type="Proteomes" id="UP000489600">
    <property type="component" value="Unassembled WGS sequence"/>
</dbReference>
<dbReference type="EMBL" id="CABITT030000006">
    <property type="protein sequence ID" value="VVB07726.1"/>
    <property type="molecule type" value="Genomic_DNA"/>
</dbReference>
<dbReference type="Pfam" id="PF08442">
    <property type="entry name" value="ATP-grasp_2"/>
    <property type="match status" value="1"/>
</dbReference>
<sequence length="211" mass="23314">MAISARENILSLSRLLFAGGSLRRRKGDLFNLYHPHGDGRRSEEIFSLLSVAMEGEEIFSLRRHMCSLSVAGKWQQQQIHRLNIHEYQGAELMGKYGVNVPKGVVVSTLDEVKKTIQDVFPNESELVVKNQILAGGRGLGTFSLKILLVLCMVSCLWPSSSVVFVVSGFIDLVLIFIIVGKMLGQVLLTKQTGPQGKVVSKFCSAVNFSVY</sequence>
<protein>
    <recommendedName>
        <fullName evidence="2">ATP-grasp fold succinyl-CoA synthetase-type domain-containing protein</fullName>
    </recommendedName>
</protein>
<dbReference type="OrthoDB" id="1638943at2759"/>
<dbReference type="Gene3D" id="3.30.470.20">
    <property type="entry name" value="ATP-grasp fold, B domain"/>
    <property type="match status" value="1"/>
</dbReference>
<feature type="transmembrane region" description="Helical" evidence="1">
    <location>
        <begin position="139"/>
        <end position="157"/>
    </location>
</feature>
<dbReference type="PANTHER" id="PTHR11815:SF10">
    <property type="entry name" value="SUCCINATE--COA LIGASE [GDP-FORMING] SUBUNIT BETA, MITOCHONDRIAL"/>
    <property type="match status" value="1"/>
</dbReference>
<dbReference type="GO" id="GO:0006104">
    <property type="term" value="P:succinyl-CoA metabolic process"/>
    <property type="evidence" value="ECO:0007669"/>
    <property type="project" value="TreeGrafter"/>
</dbReference>
<dbReference type="GO" id="GO:0042709">
    <property type="term" value="C:succinate-CoA ligase complex"/>
    <property type="evidence" value="ECO:0007669"/>
    <property type="project" value="TreeGrafter"/>
</dbReference>
<evidence type="ECO:0000313" key="4">
    <source>
        <dbReference type="Proteomes" id="UP000489600"/>
    </source>
</evidence>
<dbReference type="GO" id="GO:0005524">
    <property type="term" value="F:ATP binding"/>
    <property type="evidence" value="ECO:0007669"/>
    <property type="project" value="InterPro"/>
</dbReference>
<keyword evidence="1" id="KW-1133">Transmembrane helix</keyword>
<keyword evidence="1" id="KW-0472">Membrane</keyword>
<name>A0A565C250_9BRAS</name>
<dbReference type="AlphaFoldDB" id="A0A565C250"/>
<organism evidence="3 4">
    <name type="scientific">Arabis nemorensis</name>
    <dbReference type="NCBI Taxonomy" id="586526"/>
    <lineage>
        <taxon>Eukaryota</taxon>
        <taxon>Viridiplantae</taxon>
        <taxon>Streptophyta</taxon>
        <taxon>Embryophyta</taxon>
        <taxon>Tracheophyta</taxon>
        <taxon>Spermatophyta</taxon>
        <taxon>Magnoliopsida</taxon>
        <taxon>eudicotyledons</taxon>
        <taxon>Gunneridae</taxon>
        <taxon>Pentapetalae</taxon>
        <taxon>rosids</taxon>
        <taxon>malvids</taxon>
        <taxon>Brassicales</taxon>
        <taxon>Brassicaceae</taxon>
        <taxon>Arabideae</taxon>
        <taxon>Arabis</taxon>
    </lineage>
</organism>
<dbReference type="GO" id="GO:0006099">
    <property type="term" value="P:tricarboxylic acid cycle"/>
    <property type="evidence" value="ECO:0007669"/>
    <property type="project" value="UniProtKB-UniPathway"/>
</dbReference>
<evidence type="ECO:0000259" key="2">
    <source>
        <dbReference type="Pfam" id="PF08442"/>
    </source>
</evidence>
<dbReference type="PANTHER" id="PTHR11815">
    <property type="entry name" value="SUCCINYL-COA SYNTHETASE BETA CHAIN"/>
    <property type="match status" value="1"/>
</dbReference>
<accession>A0A565C250</accession>
<keyword evidence="4" id="KW-1185">Reference proteome</keyword>
<evidence type="ECO:0000313" key="3">
    <source>
        <dbReference type="EMBL" id="VVB07726.1"/>
    </source>
</evidence>
<feature type="domain" description="ATP-grasp fold succinyl-CoA synthetase-type" evidence="2">
    <location>
        <begin position="83"/>
        <end position="202"/>
    </location>
</feature>
<dbReference type="InterPro" id="IPR013815">
    <property type="entry name" value="ATP_grasp_subdomain_1"/>
</dbReference>
<feature type="transmembrane region" description="Helical" evidence="1">
    <location>
        <begin position="163"/>
        <end position="183"/>
    </location>
</feature>
<evidence type="ECO:0000256" key="1">
    <source>
        <dbReference type="SAM" id="Phobius"/>
    </source>
</evidence>
<dbReference type="UniPathway" id="UPA00223">
    <property type="reaction ID" value="UER00999"/>
</dbReference>
<dbReference type="GO" id="GO:0004775">
    <property type="term" value="F:succinate-CoA ligase (ADP-forming) activity"/>
    <property type="evidence" value="ECO:0007669"/>
    <property type="project" value="TreeGrafter"/>
</dbReference>
<dbReference type="Gene3D" id="3.30.1490.20">
    <property type="entry name" value="ATP-grasp fold, A domain"/>
    <property type="match status" value="1"/>
</dbReference>